<dbReference type="GO" id="GO:0004402">
    <property type="term" value="F:histone acetyltransferase activity"/>
    <property type="evidence" value="ECO:0007669"/>
    <property type="project" value="InterPro"/>
</dbReference>
<reference evidence="3" key="1">
    <citation type="submission" date="2021-06" db="EMBL/GenBank/DDBJ databases">
        <title>Parelaphostrongylus tenuis whole genome reference sequence.</title>
        <authorList>
            <person name="Garwood T.J."/>
            <person name="Larsen P.A."/>
            <person name="Fountain-Jones N.M."/>
            <person name="Garbe J.R."/>
            <person name="Macchietto M.G."/>
            <person name="Kania S.A."/>
            <person name="Gerhold R.W."/>
            <person name="Richards J.E."/>
            <person name="Wolf T.M."/>
        </authorList>
    </citation>
    <scope>NUCLEOTIDE SEQUENCE</scope>
    <source>
        <strain evidence="3">MNPRO001-30</strain>
        <tissue evidence="3">Meninges</tissue>
    </source>
</reference>
<keyword evidence="1" id="KW-0808">Transferase</keyword>
<organism evidence="3 4">
    <name type="scientific">Parelaphostrongylus tenuis</name>
    <name type="common">Meningeal worm</name>
    <dbReference type="NCBI Taxonomy" id="148309"/>
    <lineage>
        <taxon>Eukaryota</taxon>
        <taxon>Metazoa</taxon>
        <taxon>Ecdysozoa</taxon>
        <taxon>Nematoda</taxon>
        <taxon>Chromadorea</taxon>
        <taxon>Rhabditida</taxon>
        <taxon>Rhabditina</taxon>
        <taxon>Rhabditomorpha</taxon>
        <taxon>Strongyloidea</taxon>
        <taxon>Metastrongylidae</taxon>
        <taxon>Parelaphostrongylus</taxon>
    </lineage>
</organism>
<dbReference type="InterPro" id="IPR002717">
    <property type="entry name" value="HAT_MYST-type"/>
</dbReference>
<sequence>METLFVCGGCFNYTGNEEQHTTHMRECPYSSTPPGNEVYSDKTNNISVFEVDGEKEKQYCMNLCLLAMLWIDSKVLFLEIEPFVFYVLTTNRDGGYRPVGYFSYTLSEILGILSGPERPLSEDGAAVYIRYWRGKLYQLISSKVEEDGWEGLSLKIDGRIDIS</sequence>
<evidence type="ECO:0000313" key="3">
    <source>
        <dbReference type="EMBL" id="KAJ1345930.1"/>
    </source>
</evidence>
<dbReference type="InterPro" id="IPR050603">
    <property type="entry name" value="MYST_HAT"/>
</dbReference>
<dbReference type="PANTHER" id="PTHR10615">
    <property type="entry name" value="HISTONE ACETYLTRANSFERASE"/>
    <property type="match status" value="1"/>
</dbReference>
<dbReference type="AlphaFoldDB" id="A0AAD5LSQ6"/>
<comment type="caution">
    <text evidence="3">The sequence shown here is derived from an EMBL/GenBank/DDBJ whole genome shotgun (WGS) entry which is preliminary data.</text>
</comment>
<evidence type="ECO:0000313" key="4">
    <source>
        <dbReference type="Proteomes" id="UP001196413"/>
    </source>
</evidence>
<gene>
    <name evidence="3" type="primary">ESA1</name>
    <name evidence="3" type="ORF">KIN20_000572</name>
</gene>
<evidence type="ECO:0000259" key="2">
    <source>
        <dbReference type="PROSITE" id="PS51726"/>
    </source>
</evidence>
<proteinExistence type="predicted"/>
<keyword evidence="4" id="KW-1185">Reference proteome</keyword>
<dbReference type="Gene3D" id="3.40.630.30">
    <property type="match status" value="1"/>
</dbReference>
<evidence type="ECO:0000256" key="1">
    <source>
        <dbReference type="ARBA" id="ARBA00022679"/>
    </source>
</evidence>
<dbReference type="InterPro" id="IPR016181">
    <property type="entry name" value="Acyl_CoA_acyltransferase"/>
</dbReference>
<dbReference type="PROSITE" id="PS51726">
    <property type="entry name" value="MYST_HAT"/>
    <property type="match status" value="1"/>
</dbReference>
<name>A0AAD5LSQ6_PARTN</name>
<dbReference type="GO" id="GO:0006355">
    <property type="term" value="P:regulation of DNA-templated transcription"/>
    <property type="evidence" value="ECO:0007669"/>
    <property type="project" value="InterPro"/>
</dbReference>
<dbReference type="EMBL" id="JAHQIW010000086">
    <property type="protein sequence ID" value="KAJ1345930.1"/>
    <property type="molecule type" value="Genomic_DNA"/>
</dbReference>
<accession>A0AAD5LSQ6</accession>
<dbReference type="Proteomes" id="UP001196413">
    <property type="component" value="Unassembled WGS sequence"/>
</dbReference>
<feature type="domain" description="MYST-type HAT" evidence="2">
    <location>
        <begin position="1"/>
        <end position="163"/>
    </location>
</feature>
<dbReference type="Pfam" id="PF01853">
    <property type="entry name" value="MOZ_SAS"/>
    <property type="match status" value="1"/>
</dbReference>
<protein>
    <submittedName>
        <fullName evidence="3">Histone acetyltransferase</fullName>
    </submittedName>
</protein>
<dbReference type="SUPFAM" id="SSF55729">
    <property type="entry name" value="Acyl-CoA N-acyltransferases (Nat)"/>
    <property type="match status" value="1"/>
</dbReference>